<name>A0ABW3M4F6_9PSEU</name>
<evidence type="ECO:0000313" key="2">
    <source>
        <dbReference type="Proteomes" id="UP001597045"/>
    </source>
</evidence>
<dbReference type="InterPro" id="IPR000801">
    <property type="entry name" value="Esterase-like"/>
</dbReference>
<reference evidence="2" key="1">
    <citation type="journal article" date="2019" name="Int. J. Syst. Evol. Microbiol.">
        <title>The Global Catalogue of Microorganisms (GCM) 10K type strain sequencing project: providing services to taxonomists for standard genome sequencing and annotation.</title>
        <authorList>
            <consortium name="The Broad Institute Genomics Platform"/>
            <consortium name="The Broad Institute Genome Sequencing Center for Infectious Disease"/>
            <person name="Wu L."/>
            <person name="Ma J."/>
        </authorList>
    </citation>
    <scope>NUCLEOTIDE SEQUENCE [LARGE SCALE GENOMIC DNA]</scope>
    <source>
        <strain evidence="2">JCM 31486</strain>
    </source>
</reference>
<keyword evidence="2" id="KW-1185">Reference proteome</keyword>
<sequence length="177" mass="19500">VITEFPNDWRRFPHRSWPTLYLLHGCCDGTTGYQSWTTKTDVEAFTARANVLIVMPDGGTGGFYSDWLTGPKWETFHLTELRQILERQYHSGPQRVVAGLLLRGSIGLSAAGGRLRYTIGSGASRLGHIRRLASRSSSLTSSTAPRKCSPRISSALRYQSESVIDSLSDNACLHDGA</sequence>
<evidence type="ECO:0000313" key="1">
    <source>
        <dbReference type="EMBL" id="MFD1044750.1"/>
    </source>
</evidence>
<comment type="caution">
    <text evidence="1">The sequence shown here is derived from an EMBL/GenBank/DDBJ whole genome shotgun (WGS) entry which is preliminary data.</text>
</comment>
<keyword evidence="1" id="KW-0378">Hydrolase</keyword>
<organism evidence="1 2">
    <name type="scientific">Kibdelosporangium lantanae</name>
    <dbReference type="NCBI Taxonomy" id="1497396"/>
    <lineage>
        <taxon>Bacteria</taxon>
        <taxon>Bacillati</taxon>
        <taxon>Actinomycetota</taxon>
        <taxon>Actinomycetes</taxon>
        <taxon>Pseudonocardiales</taxon>
        <taxon>Pseudonocardiaceae</taxon>
        <taxon>Kibdelosporangium</taxon>
    </lineage>
</organism>
<accession>A0ABW3M4F6</accession>
<dbReference type="EMBL" id="JBHTIS010000116">
    <property type="protein sequence ID" value="MFD1044750.1"/>
    <property type="molecule type" value="Genomic_DNA"/>
</dbReference>
<dbReference type="Pfam" id="PF00756">
    <property type="entry name" value="Esterase"/>
    <property type="match status" value="1"/>
</dbReference>
<dbReference type="GO" id="GO:0016787">
    <property type="term" value="F:hydrolase activity"/>
    <property type="evidence" value="ECO:0007669"/>
    <property type="project" value="UniProtKB-KW"/>
</dbReference>
<dbReference type="Gene3D" id="3.40.50.1820">
    <property type="entry name" value="alpha/beta hydrolase"/>
    <property type="match status" value="1"/>
</dbReference>
<protein>
    <submittedName>
        <fullName evidence="1">Alpha/beta hydrolase-fold protein</fullName>
    </submittedName>
</protein>
<feature type="non-terminal residue" evidence="1">
    <location>
        <position position="1"/>
    </location>
</feature>
<proteinExistence type="predicted"/>
<dbReference type="Proteomes" id="UP001597045">
    <property type="component" value="Unassembled WGS sequence"/>
</dbReference>
<dbReference type="SUPFAM" id="SSF53474">
    <property type="entry name" value="alpha/beta-Hydrolases"/>
    <property type="match status" value="1"/>
</dbReference>
<dbReference type="InterPro" id="IPR029058">
    <property type="entry name" value="AB_hydrolase_fold"/>
</dbReference>
<gene>
    <name evidence="1" type="ORF">ACFQ1S_03645</name>
</gene>